<dbReference type="InterPro" id="IPR001494">
    <property type="entry name" value="Importin-beta_N"/>
</dbReference>
<keyword evidence="7" id="KW-0539">Nucleus</keyword>
<comment type="subcellular location">
    <subcellularLocation>
        <location evidence="2">Cytoplasm</location>
    </subcellularLocation>
    <subcellularLocation>
        <location evidence="1">Nucleus</location>
    </subcellularLocation>
</comment>
<gene>
    <name evidence="11" type="ORF">CYBJADRAFT_169588</name>
</gene>
<evidence type="ECO:0000256" key="3">
    <source>
        <dbReference type="ARBA" id="ARBA00022448"/>
    </source>
</evidence>
<evidence type="ECO:0000259" key="10">
    <source>
        <dbReference type="PROSITE" id="PS50166"/>
    </source>
</evidence>
<dbReference type="Pfam" id="PF13513">
    <property type="entry name" value="HEAT_EZ"/>
    <property type="match status" value="1"/>
</dbReference>
<accession>A0A1E4RV65</accession>
<dbReference type="RefSeq" id="XP_020068208.1">
    <property type="nucleotide sequence ID" value="XM_020215850.1"/>
</dbReference>
<proteinExistence type="inferred from homology"/>
<evidence type="ECO:0000313" key="12">
    <source>
        <dbReference type="Proteomes" id="UP000094389"/>
    </source>
</evidence>
<dbReference type="SUPFAM" id="SSF48371">
    <property type="entry name" value="ARM repeat"/>
    <property type="match status" value="1"/>
</dbReference>
<keyword evidence="5" id="KW-0677">Repeat</keyword>
<evidence type="ECO:0000256" key="7">
    <source>
        <dbReference type="ARBA" id="ARBA00023242"/>
    </source>
</evidence>
<dbReference type="InterPro" id="IPR040122">
    <property type="entry name" value="Importin_beta"/>
</dbReference>
<dbReference type="AlphaFoldDB" id="A0A1E4RV65"/>
<evidence type="ECO:0000256" key="9">
    <source>
        <dbReference type="SAM" id="MobiDB-lite"/>
    </source>
</evidence>
<dbReference type="GO" id="GO:0031267">
    <property type="term" value="F:small GTPase binding"/>
    <property type="evidence" value="ECO:0007669"/>
    <property type="project" value="InterPro"/>
</dbReference>
<evidence type="ECO:0000256" key="1">
    <source>
        <dbReference type="ARBA" id="ARBA00004123"/>
    </source>
</evidence>
<dbReference type="InterPro" id="IPR016024">
    <property type="entry name" value="ARM-type_fold"/>
</dbReference>
<comment type="similarity">
    <text evidence="8">Belongs to the importin beta family. Importin beta-2 subfamily.</text>
</comment>
<dbReference type="InterPro" id="IPR011989">
    <property type="entry name" value="ARM-like"/>
</dbReference>
<keyword evidence="12" id="KW-1185">Reference proteome</keyword>
<dbReference type="GO" id="GO:0005737">
    <property type="term" value="C:cytoplasm"/>
    <property type="evidence" value="ECO:0007669"/>
    <property type="project" value="UniProtKB-SubCell"/>
</dbReference>
<dbReference type="FunFam" id="1.25.10.10:FF:000028">
    <property type="entry name" value="Transportin-1 isoform 1"/>
    <property type="match status" value="1"/>
</dbReference>
<keyword evidence="3" id="KW-0813">Transport</keyword>
<dbReference type="OrthoDB" id="951172at2759"/>
<dbReference type="EMBL" id="KV453943">
    <property type="protein sequence ID" value="ODV71169.1"/>
    <property type="molecule type" value="Genomic_DNA"/>
</dbReference>
<evidence type="ECO:0000256" key="4">
    <source>
        <dbReference type="ARBA" id="ARBA00022490"/>
    </source>
</evidence>
<dbReference type="STRING" id="983966.A0A1E4RV65"/>
<feature type="region of interest" description="Disordered" evidence="9">
    <location>
        <begin position="321"/>
        <end position="356"/>
    </location>
</feature>
<keyword evidence="6" id="KW-0653">Protein transport</keyword>
<dbReference type="GeneID" id="30990246"/>
<dbReference type="Proteomes" id="UP000094389">
    <property type="component" value="Unassembled WGS sequence"/>
</dbReference>
<sequence>MSWVPSPEVVSQLKQVLAATLSASAQVRHQATEALSQGKQLDDFTNYLLFILVEESDTPAEIRAASGVTLKNDLRRDFHLGDNEYLLSNVFKGLLAQNTLVRNITGNVITTIFAALGVKQWPNALPQLLELAQNGDVLAQEGATGALAKICEDSSHILDTEYNGQRPLDFMVPQFIQLTASSSPKVRANALFSLNQFVPLQTQGFLVHLDDFLGRLFQLATDEDKDVRKNVCSAFIGILETRPDKLTPHLEGVINYSLHSIENETEEEVQLEACEFLFSLAGSDFAERLSTDLLSKILPVLLKSMVYSEMDILLLDTNDDADDEDKEEDIKPTNVKSRTAQSHTLKADDDDDDEDDDDDIGFGVGWNLRKCSAATLDILASALPQQVLQISLPILKENIASDHWPLREAAILAFGAVAEGGIEFASQQLPALVPFLVERLGDSEPSVRQITCWTLGRYSSWICSEAHKGGAYSNYFPPTFHAIITCALDKKKIVQESACSSVAQFIDSADQSLIQPISSQLIEMFRNCFVLYKKKNMVILYDAVQTLVERVELEPAQISALLEPLVHKWEILPDDDKELWPLMECLSSVAASMGEGFAPFAVQVYQRSVRILSQCIELDQKSLTDPSIHTPEKDFIITSLDLIDGLCQGLCEMSGGLMDDTLMKLVLETLKDTNDDVRQSAYALLGDMAMYLSPMLQNWLDEIVEFSIQEIVTRTYDSFAVCNNATWSLGEIALRLDLTNHLEKLVGVLIDLLNSQSSSTVLENAAITIGRLGMRHPEFFGVHLPEFAEQWILAMTYMEENEEKETAFQGMCLIVLSNPAGLSGEMLVRFFECMAMYSQPGQALGESFHKLMLGYKSLLAQDWERFIVTVTDGQSLVQRYGV</sequence>
<evidence type="ECO:0000256" key="6">
    <source>
        <dbReference type="ARBA" id="ARBA00022927"/>
    </source>
</evidence>
<organism evidence="11 12">
    <name type="scientific">Cyberlindnera jadinii (strain ATCC 18201 / CBS 1600 / BCRC 20928 / JCM 3617 / NBRC 0987 / NRRL Y-1542)</name>
    <name type="common">Torula yeast</name>
    <name type="synonym">Candida utilis</name>
    <dbReference type="NCBI Taxonomy" id="983966"/>
    <lineage>
        <taxon>Eukaryota</taxon>
        <taxon>Fungi</taxon>
        <taxon>Dikarya</taxon>
        <taxon>Ascomycota</taxon>
        <taxon>Saccharomycotina</taxon>
        <taxon>Saccharomycetes</taxon>
        <taxon>Phaffomycetales</taxon>
        <taxon>Phaffomycetaceae</taxon>
        <taxon>Cyberlindnera</taxon>
    </lineage>
</organism>
<evidence type="ECO:0000313" key="11">
    <source>
        <dbReference type="EMBL" id="ODV71169.1"/>
    </source>
</evidence>
<dbReference type="PROSITE" id="PS50166">
    <property type="entry name" value="IMPORTIN_B_NT"/>
    <property type="match status" value="1"/>
</dbReference>
<name>A0A1E4RV65_CYBJN</name>
<evidence type="ECO:0000256" key="8">
    <source>
        <dbReference type="ARBA" id="ARBA00038423"/>
    </source>
</evidence>
<evidence type="ECO:0000256" key="2">
    <source>
        <dbReference type="ARBA" id="ARBA00004496"/>
    </source>
</evidence>
<keyword evidence="4" id="KW-0963">Cytoplasm</keyword>
<protein>
    <submittedName>
        <fullName evidence="11">ARM repeat-containing protein</fullName>
    </submittedName>
</protein>
<dbReference type="Pfam" id="PF03810">
    <property type="entry name" value="IBN_N"/>
    <property type="match status" value="1"/>
</dbReference>
<dbReference type="PANTHER" id="PTHR10527">
    <property type="entry name" value="IMPORTIN BETA"/>
    <property type="match status" value="1"/>
</dbReference>
<dbReference type="GO" id="GO:0006606">
    <property type="term" value="P:protein import into nucleus"/>
    <property type="evidence" value="ECO:0007669"/>
    <property type="project" value="InterPro"/>
</dbReference>
<dbReference type="Gene3D" id="1.25.10.10">
    <property type="entry name" value="Leucine-rich Repeat Variant"/>
    <property type="match status" value="1"/>
</dbReference>
<feature type="domain" description="Importin N-terminal" evidence="10">
    <location>
        <begin position="31"/>
        <end position="114"/>
    </location>
</feature>
<dbReference type="GO" id="GO:0031981">
    <property type="term" value="C:nuclear lumen"/>
    <property type="evidence" value="ECO:0007669"/>
    <property type="project" value="UniProtKB-ARBA"/>
</dbReference>
<dbReference type="OMA" id="AQEGAMS"/>
<evidence type="ECO:0000256" key="5">
    <source>
        <dbReference type="ARBA" id="ARBA00022737"/>
    </source>
</evidence>
<feature type="compositionally biased region" description="Polar residues" evidence="9">
    <location>
        <begin position="334"/>
        <end position="344"/>
    </location>
</feature>
<reference evidence="11 12" key="1">
    <citation type="journal article" date="2016" name="Proc. Natl. Acad. Sci. U.S.A.">
        <title>Comparative genomics of biotechnologically important yeasts.</title>
        <authorList>
            <person name="Riley R."/>
            <person name="Haridas S."/>
            <person name="Wolfe K.H."/>
            <person name="Lopes M.R."/>
            <person name="Hittinger C.T."/>
            <person name="Goeker M."/>
            <person name="Salamov A.A."/>
            <person name="Wisecaver J.H."/>
            <person name="Long T.M."/>
            <person name="Calvey C.H."/>
            <person name="Aerts A.L."/>
            <person name="Barry K.W."/>
            <person name="Choi C."/>
            <person name="Clum A."/>
            <person name="Coughlan A.Y."/>
            <person name="Deshpande S."/>
            <person name="Douglass A.P."/>
            <person name="Hanson S.J."/>
            <person name="Klenk H.-P."/>
            <person name="LaButti K.M."/>
            <person name="Lapidus A."/>
            <person name="Lindquist E.A."/>
            <person name="Lipzen A.M."/>
            <person name="Meier-Kolthoff J.P."/>
            <person name="Ohm R.A."/>
            <person name="Otillar R.P."/>
            <person name="Pangilinan J.L."/>
            <person name="Peng Y."/>
            <person name="Rokas A."/>
            <person name="Rosa C.A."/>
            <person name="Scheuner C."/>
            <person name="Sibirny A.A."/>
            <person name="Slot J.C."/>
            <person name="Stielow J.B."/>
            <person name="Sun H."/>
            <person name="Kurtzman C.P."/>
            <person name="Blackwell M."/>
            <person name="Grigoriev I.V."/>
            <person name="Jeffries T.W."/>
        </authorList>
    </citation>
    <scope>NUCLEOTIDE SEQUENCE [LARGE SCALE GENOMIC DNA]</scope>
    <source>
        <strain evidence="12">ATCC 18201 / CBS 1600 / BCRC 20928 / JCM 3617 / NBRC 0987 / NRRL Y-1542</strain>
    </source>
</reference>